<dbReference type="PIRSF" id="PIRSF006276">
    <property type="entry name" value="UspA"/>
    <property type="match status" value="1"/>
</dbReference>
<sequence length="166" mass="18941">MVARTYKRRKQMIKLEHLLVATDFSACSKEALDHAVQLAQKMNGRLTLLHVFESPFFYPAETPLGNYPEVYQWLQDFKQEELKNLDTLTNEIRKEGLPVEALFKEGAPSVEILRTAKEINADLIVMGTHGRKGFSHVMMGSVAERVAREAPCPVFIVREKKGPEKR</sequence>
<evidence type="ECO:0000313" key="5">
    <source>
        <dbReference type="Proteomes" id="UP000534783"/>
    </source>
</evidence>
<dbReference type="InterPro" id="IPR014729">
    <property type="entry name" value="Rossmann-like_a/b/a_fold"/>
</dbReference>
<dbReference type="AlphaFoldDB" id="A0A7X6IA53"/>
<dbReference type="Gene3D" id="3.40.50.620">
    <property type="entry name" value="HUPs"/>
    <property type="match status" value="1"/>
</dbReference>
<dbReference type="InterPro" id="IPR006016">
    <property type="entry name" value="UspA"/>
</dbReference>
<comment type="subcellular location">
    <subcellularLocation>
        <location evidence="2">Cytoplasm</location>
    </subcellularLocation>
</comment>
<dbReference type="SUPFAM" id="SSF52402">
    <property type="entry name" value="Adenine nucleotide alpha hydrolases-like"/>
    <property type="match status" value="1"/>
</dbReference>
<dbReference type="PANTHER" id="PTHR46268:SF6">
    <property type="entry name" value="UNIVERSAL STRESS PROTEIN UP12"/>
    <property type="match status" value="1"/>
</dbReference>
<proteinExistence type="inferred from homology"/>
<dbReference type="PRINTS" id="PR01438">
    <property type="entry name" value="UNVRSLSTRESS"/>
</dbReference>
<evidence type="ECO:0000256" key="1">
    <source>
        <dbReference type="ARBA" id="ARBA00008791"/>
    </source>
</evidence>
<dbReference type="Proteomes" id="UP000534783">
    <property type="component" value="Unassembled WGS sequence"/>
</dbReference>
<dbReference type="CDD" id="cd00293">
    <property type="entry name" value="USP-like"/>
    <property type="match status" value="1"/>
</dbReference>
<keyword evidence="5" id="KW-1185">Reference proteome</keyword>
<reference evidence="4 5" key="1">
    <citation type="journal article" date="2020" name="Nature">
        <title>Bacterial chemolithoautotrophy via manganese oxidation.</title>
        <authorList>
            <person name="Yu H."/>
            <person name="Leadbetter J.R."/>
        </authorList>
    </citation>
    <scope>NUCLEOTIDE SEQUENCE [LARGE SCALE GENOMIC DNA]</scope>
    <source>
        <strain evidence="4 5">Mn-1</strain>
    </source>
</reference>
<evidence type="ECO:0000313" key="4">
    <source>
        <dbReference type="EMBL" id="NKE70014.1"/>
    </source>
</evidence>
<dbReference type="PANTHER" id="PTHR46268">
    <property type="entry name" value="STRESS RESPONSE PROTEIN NHAX"/>
    <property type="match status" value="1"/>
</dbReference>
<feature type="domain" description="UspA" evidence="3">
    <location>
        <begin position="16"/>
        <end position="158"/>
    </location>
</feature>
<gene>
    <name evidence="4" type="ORF">MNODULE_04555</name>
</gene>
<comment type="similarity">
    <text evidence="1 2">Belongs to the universal stress protein A family.</text>
</comment>
<protein>
    <recommendedName>
        <fullName evidence="2">Universal stress protein</fullName>
    </recommendedName>
</protein>
<dbReference type="GO" id="GO:0005737">
    <property type="term" value="C:cytoplasm"/>
    <property type="evidence" value="ECO:0007669"/>
    <property type="project" value="UniProtKB-SubCell"/>
</dbReference>
<dbReference type="EMBL" id="VTOW01000001">
    <property type="protein sequence ID" value="NKE70014.1"/>
    <property type="molecule type" value="Genomic_DNA"/>
</dbReference>
<name>A0A7X6IA53_9BACT</name>
<dbReference type="InterPro" id="IPR006015">
    <property type="entry name" value="Universal_stress_UspA"/>
</dbReference>
<evidence type="ECO:0000256" key="2">
    <source>
        <dbReference type="PIRNR" id="PIRNR006276"/>
    </source>
</evidence>
<dbReference type="Pfam" id="PF00582">
    <property type="entry name" value="Usp"/>
    <property type="match status" value="1"/>
</dbReference>
<organism evidence="4 5">
    <name type="scientific">Candidatus Manganitrophus noduliformans</name>
    <dbReference type="NCBI Taxonomy" id="2606439"/>
    <lineage>
        <taxon>Bacteria</taxon>
        <taxon>Pseudomonadati</taxon>
        <taxon>Nitrospirota</taxon>
        <taxon>Nitrospiria</taxon>
        <taxon>Candidatus Troglogloeales</taxon>
        <taxon>Candidatus Manganitrophaceae</taxon>
        <taxon>Candidatus Manganitrophus</taxon>
    </lineage>
</organism>
<evidence type="ECO:0000259" key="3">
    <source>
        <dbReference type="Pfam" id="PF00582"/>
    </source>
</evidence>
<accession>A0A7X6IA53</accession>
<keyword evidence="2" id="KW-0963">Cytoplasm</keyword>
<comment type="caution">
    <text evidence="4">The sequence shown here is derived from an EMBL/GenBank/DDBJ whole genome shotgun (WGS) entry which is preliminary data.</text>
</comment>